<dbReference type="GO" id="GO:0005634">
    <property type="term" value="C:nucleus"/>
    <property type="evidence" value="ECO:0007669"/>
    <property type="project" value="TreeGrafter"/>
</dbReference>
<dbReference type="PANTHER" id="PTHR11042:SF190">
    <property type="entry name" value="MITOSIS INHIBITOR PROTEIN KINASE MIK1"/>
    <property type="match status" value="1"/>
</dbReference>
<name>A0A8S1KJA1_9CILI</name>
<dbReference type="SMART" id="SM00220">
    <property type="entry name" value="S_TKc"/>
    <property type="match status" value="1"/>
</dbReference>
<evidence type="ECO:0000313" key="11">
    <source>
        <dbReference type="EMBL" id="CAD8054293.1"/>
    </source>
</evidence>
<dbReference type="EMBL" id="CAJJDN010000008">
    <property type="protein sequence ID" value="CAD8054293.1"/>
    <property type="molecule type" value="Genomic_DNA"/>
</dbReference>
<keyword evidence="12" id="KW-1185">Reference proteome</keyword>
<dbReference type="PANTHER" id="PTHR11042">
    <property type="entry name" value="EUKARYOTIC TRANSLATION INITIATION FACTOR 2-ALPHA KINASE EIF2-ALPHA KINASE -RELATED"/>
    <property type="match status" value="1"/>
</dbReference>
<evidence type="ECO:0000256" key="6">
    <source>
        <dbReference type="ARBA" id="ARBA00037982"/>
    </source>
</evidence>
<dbReference type="OrthoDB" id="5337378at2759"/>
<gene>
    <name evidence="11" type="ORF">PSON_ATCC_30995.1.T0080187</name>
</gene>
<evidence type="ECO:0000313" key="12">
    <source>
        <dbReference type="Proteomes" id="UP000692954"/>
    </source>
</evidence>
<evidence type="ECO:0000256" key="8">
    <source>
        <dbReference type="RuleBase" id="RU000304"/>
    </source>
</evidence>
<dbReference type="InterPro" id="IPR008271">
    <property type="entry name" value="Ser/Thr_kinase_AS"/>
</dbReference>
<dbReference type="FunFam" id="3.30.200.20:FF:001156">
    <property type="entry name" value="Uncharacterized protein"/>
    <property type="match status" value="1"/>
</dbReference>
<dbReference type="AlphaFoldDB" id="A0A8S1KJA1"/>
<evidence type="ECO:0000256" key="3">
    <source>
        <dbReference type="ARBA" id="ARBA00022777"/>
    </source>
</evidence>
<evidence type="ECO:0000256" key="5">
    <source>
        <dbReference type="ARBA" id="ARBA00023193"/>
    </source>
</evidence>
<keyword evidence="3" id="KW-0418">Kinase</keyword>
<keyword evidence="4 7" id="KW-0067">ATP-binding</keyword>
<reference evidence="11" key="1">
    <citation type="submission" date="2021-01" db="EMBL/GenBank/DDBJ databases">
        <authorList>
            <consortium name="Genoscope - CEA"/>
            <person name="William W."/>
        </authorList>
    </citation>
    <scope>NUCLEOTIDE SEQUENCE</scope>
</reference>
<keyword evidence="2 7" id="KW-0547">Nucleotide-binding</keyword>
<comment type="similarity">
    <text evidence="6">Belongs to the protein kinase superfamily. Ser/Thr protein kinase family. GCN2 subfamily.</text>
</comment>
<protein>
    <recommendedName>
        <fullName evidence="10">Protein kinase domain-containing protein</fullName>
    </recommendedName>
</protein>
<dbReference type="GO" id="GO:0004674">
    <property type="term" value="F:protein serine/threonine kinase activity"/>
    <property type="evidence" value="ECO:0007669"/>
    <property type="project" value="UniProtKB-KW"/>
</dbReference>
<evidence type="ECO:0000259" key="10">
    <source>
        <dbReference type="PROSITE" id="PS50011"/>
    </source>
</evidence>
<keyword evidence="8" id="KW-0723">Serine/threonine-protein kinase</keyword>
<keyword evidence="5" id="KW-0652">Protein synthesis inhibitor</keyword>
<feature type="compositionally biased region" description="Polar residues" evidence="9">
    <location>
        <begin position="92"/>
        <end position="104"/>
    </location>
</feature>
<dbReference type="Pfam" id="PF00069">
    <property type="entry name" value="Pkinase"/>
    <property type="match status" value="1"/>
</dbReference>
<feature type="region of interest" description="Disordered" evidence="9">
    <location>
        <begin position="92"/>
        <end position="129"/>
    </location>
</feature>
<dbReference type="PROSITE" id="PS50011">
    <property type="entry name" value="PROTEIN_KINASE_DOM"/>
    <property type="match status" value="1"/>
</dbReference>
<proteinExistence type="inferred from homology"/>
<evidence type="ECO:0000256" key="1">
    <source>
        <dbReference type="ARBA" id="ARBA00022679"/>
    </source>
</evidence>
<sequence length="461" mass="53412">MNFQSPLARNLFSTPEKIQMEPELCKKVIIDEQIQQLNNSGKKQFKFQIIPIKTQTPIKQKHHHSHITPSTSENDQIGNSLVQRFQNQMTLDQIQQSPPSTPKNKGTKSHKELTAQKQGTATPKKKKSAIKSIQTSAWAMDIEDQSEEESPTIERSRYYNEYTQLAVIGNGNFGTVYKCRNNIDKQIYAIKCVKLQGCGKSYDAVESLNEAQALAYLTAKGRCKNIIRYYTAWNERSYYYLQMEYCNFNVTSIQESRKEKNQRLEEFEVKKILKDILQGLKFLHEQSITHFDVKPDNILYSKAEDCYKLADLGLSRLTQLKKGEDINEGDSRYLAPEILSNLTAQSDLSKSDIFSLGASIYEIMIGDTLPSCGEKWLKLRQGLTINDFGSDFYSIKLRRLICRMMNPNSIFRLSAKSCLEDPYLYIHKEKFIKWEKIRGYQLRQQLDFIKIMETKKRQMSV</sequence>
<dbReference type="Proteomes" id="UP000692954">
    <property type="component" value="Unassembled WGS sequence"/>
</dbReference>
<dbReference type="GO" id="GO:0017148">
    <property type="term" value="P:negative regulation of translation"/>
    <property type="evidence" value="ECO:0007669"/>
    <property type="project" value="UniProtKB-KW"/>
</dbReference>
<accession>A0A8S1KJA1</accession>
<evidence type="ECO:0000256" key="9">
    <source>
        <dbReference type="SAM" id="MobiDB-lite"/>
    </source>
</evidence>
<organism evidence="11 12">
    <name type="scientific">Paramecium sonneborni</name>
    <dbReference type="NCBI Taxonomy" id="65129"/>
    <lineage>
        <taxon>Eukaryota</taxon>
        <taxon>Sar</taxon>
        <taxon>Alveolata</taxon>
        <taxon>Ciliophora</taxon>
        <taxon>Intramacronucleata</taxon>
        <taxon>Oligohymenophorea</taxon>
        <taxon>Peniculida</taxon>
        <taxon>Parameciidae</taxon>
        <taxon>Paramecium</taxon>
    </lineage>
</organism>
<comment type="caution">
    <text evidence="11">The sequence shown here is derived from an EMBL/GenBank/DDBJ whole genome shotgun (WGS) entry which is preliminary data.</text>
</comment>
<dbReference type="FunFam" id="1.10.510.10:FF:001582">
    <property type="entry name" value="Uncharacterized protein"/>
    <property type="match status" value="1"/>
</dbReference>
<keyword evidence="1" id="KW-0808">Transferase</keyword>
<dbReference type="GO" id="GO:0005524">
    <property type="term" value="F:ATP binding"/>
    <property type="evidence" value="ECO:0007669"/>
    <property type="project" value="UniProtKB-UniRule"/>
</dbReference>
<evidence type="ECO:0000256" key="4">
    <source>
        <dbReference type="ARBA" id="ARBA00022840"/>
    </source>
</evidence>
<dbReference type="InterPro" id="IPR000719">
    <property type="entry name" value="Prot_kinase_dom"/>
</dbReference>
<dbReference type="InterPro" id="IPR017441">
    <property type="entry name" value="Protein_kinase_ATP_BS"/>
</dbReference>
<feature type="region of interest" description="Disordered" evidence="9">
    <location>
        <begin position="55"/>
        <end position="75"/>
    </location>
</feature>
<feature type="domain" description="Protein kinase" evidence="10">
    <location>
        <begin position="162"/>
        <end position="424"/>
    </location>
</feature>
<dbReference type="GO" id="GO:0005737">
    <property type="term" value="C:cytoplasm"/>
    <property type="evidence" value="ECO:0007669"/>
    <property type="project" value="TreeGrafter"/>
</dbReference>
<dbReference type="InterPro" id="IPR050339">
    <property type="entry name" value="CC_SR_Kinase"/>
</dbReference>
<feature type="binding site" evidence="7">
    <location>
        <position position="191"/>
    </location>
    <ligand>
        <name>ATP</name>
        <dbReference type="ChEBI" id="CHEBI:30616"/>
    </ligand>
</feature>
<evidence type="ECO:0000256" key="2">
    <source>
        <dbReference type="ARBA" id="ARBA00022741"/>
    </source>
</evidence>
<dbReference type="PROSITE" id="PS00108">
    <property type="entry name" value="PROTEIN_KINASE_ST"/>
    <property type="match status" value="1"/>
</dbReference>
<evidence type="ECO:0000256" key="7">
    <source>
        <dbReference type="PROSITE-ProRule" id="PRU10141"/>
    </source>
</evidence>
<dbReference type="PROSITE" id="PS00107">
    <property type="entry name" value="PROTEIN_KINASE_ATP"/>
    <property type="match status" value="1"/>
</dbReference>